<dbReference type="Gene3D" id="3.40.390.10">
    <property type="entry name" value="Collagenase (Catalytic Domain)"/>
    <property type="match status" value="1"/>
</dbReference>
<dbReference type="EMBL" id="FNTT01000002">
    <property type="protein sequence ID" value="SEE11954.1"/>
    <property type="molecule type" value="Genomic_DNA"/>
</dbReference>
<keyword evidence="5 7" id="KW-0862">Zinc</keyword>
<dbReference type="PANTHER" id="PTHR11804">
    <property type="entry name" value="PROTEASE M3 THIMET OLIGOPEPTIDASE-RELATED"/>
    <property type="match status" value="1"/>
</dbReference>
<keyword evidence="4 7" id="KW-0378">Hydrolase</keyword>
<evidence type="ECO:0000256" key="5">
    <source>
        <dbReference type="ARBA" id="ARBA00022833"/>
    </source>
</evidence>
<name>A0ABY0YZ14_9PSED</name>
<sequence>MYRPYDPLLQAYVLPPFSNIRVEHFSPALDQIIAESLAKVAEIIKTQTPYPTWDDLVLAMDEIHARLRSFGFVLELMASTRTDDAWEQVSDDCQQRLQDFQRSLMQHPELFQLYQRLATSQVGLHFSPVRKRTLAKILRRLRQNGMGSPSPEKLNDLKLRIQGAQTLFLEHLHAANKAWSKILHDETQLSGLPSSFKQLMAEQAREKGGTGWLLTLNDESFRIVTRYADDPVLRKQMYAAYSTRASDQGPQAGVYDNGEVLRQLLRDRYALAKLLGYSSYAQMAVEPEQAQSPEDVMTFLQGQLDQQETVFAEDAKQLEAFAKTQHVNKLTPWNVQYLAEKLRRQTAGISEQDVSAWFALEPTFAQLLLIATDLFGVDFIERQDVTSWHRQVRLFEVREGGETLGYFYFDPFEYADQNGFPNTTTLRNRRITAEGRPRYPIAVLHGWLPRGSSTRPLLLDYQQLRVLFHELGHCLHHVLSRVEYRDVSGITALSRDAAEFAGVLFEQWCTSKEFLIRISKHHQTGAPLPDKVADQLMVYLQTQTSWGIAGQIRDALFDMELHHSHSDGRTAQQVFEHVRAKVGHLPVFMHERWPNGLDYMVTGYAAGIYTYLWSTSLARAVFERFKRNGLFDRETGRVLRETIFEWGDSRPLSTSIDAFLHATDHRAGTSA</sequence>
<evidence type="ECO:0000313" key="10">
    <source>
        <dbReference type="Proteomes" id="UP000183915"/>
    </source>
</evidence>
<reference evidence="9 10" key="1">
    <citation type="submission" date="2016-10" db="EMBL/GenBank/DDBJ databases">
        <authorList>
            <person name="Varghese N."/>
            <person name="Submissions S."/>
        </authorList>
    </citation>
    <scope>NUCLEOTIDE SEQUENCE [LARGE SCALE GENOMIC DNA]</scope>
    <source>
        <strain evidence="9 10">BS3780</strain>
    </source>
</reference>
<dbReference type="SUPFAM" id="SSF55486">
    <property type="entry name" value="Metalloproteases ('zincins'), catalytic domain"/>
    <property type="match status" value="1"/>
</dbReference>
<dbReference type="InterPro" id="IPR024079">
    <property type="entry name" value="MetalloPept_cat_dom_sf"/>
</dbReference>
<comment type="caution">
    <text evidence="9">The sequence shown here is derived from an EMBL/GenBank/DDBJ whole genome shotgun (WGS) entry which is preliminary data.</text>
</comment>
<organism evidence="9 10">
    <name type="scientific">Pseudomonas kilonensis</name>
    <dbReference type="NCBI Taxonomy" id="132476"/>
    <lineage>
        <taxon>Bacteria</taxon>
        <taxon>Pseudomonadati</taxon>
        <taxon>Pseudomonadota</taxon>
        <taxon>Gammaproteobacteria</taxon>
        <taxon>Pseudomonadales</taxon>
        <taxon>Pseudomonadaceae</taxon>
        <taxon>Pseudomonas</taxon>
    </lineage>
</organism>
<comment type="cofactor">
    <cofactor evidence="7">
        <name>Zn(2+)</name>
        <dbReference type="ChEBI" id="CHEBI:29105"/>
    </cofactor>
    <text evidence="7">Binds 1 zinc ion.</text>
</comment>
<accession>A0ABY0YZ14</accession>
<keyword evidence="10" id="KW-1185">Reference proteome</keyword>
<comment type="similarity">
    <text evidence="1 7">Belongs to the peptidase M3 family.</text>
</comment>
<keyword evidence="2 7" id="KW-0645">Protease</keyword>
<evidence type="ECO:0000313" key="9">
    <source>
        <dbReference type="EMBL" id="SEE11954.1"/>
    </source>
</evidence>
<dbReference type="InterPro" id="IPR024077">
    <property type="entry name" value="Neurolysin/TOP_dom2"/>
</dbReference>
<feature type="domain" description="Peptidase M3A/M3B catalytic" evidence="8">
    <location>
        <begin position="226"/>
        <end position="661"/>
    </location>
</feature>
<evidence type="ECO:0000256" key="3">
    <source>
        <dbReference type="ARBA" id="ARBA00022723"/>
    </source>
</evidence>
<dbReference type="Gene3D" id="1.10.1370.10">
    <property type="entry name" value="Neurolysin, domain 3"/>
    <property type="match status" value="1"/>
</dbReference>
<evidence type="ECO:0000256" key="1">
    <source>
        <dbReference type="ARBA" id="ARBA00006040"/>
    </source>
</evidence>
<evidence type="ECO:0000256" key="4">
    <source>
        <dbReference type="ARBA" id="ARBA00022801"/>
    </source>
</evidence>
<evidence type="ECO:0000256" key="2">
    <source>
        <dbReference type="ARBA" id="ARBA00022670"/>
    </source>
</evidence>
<keyword evidence="6 7" id="KW-0482">Metalloprotease</keyword>
<protein>
    <submittedName>
        <fullName evidence="9">Oligopeptidase A</fullName>
    </submittedName>
</protein>
<evidence type="ECO:0000256" key="7">
    <source>
        <dbReference type="RuleBase" id="RU003435"/>
    </source>
</evidence>
<gene>
    <name evidence="9" type="ORF">SAMN04490188_2672</name>
</gene>
<dbReference type="InterPro" id="IPR045090">
    <property type="entry name" value="Pept_M3A_M3B"/>
</dbReference>
<evidence type="ECO:0000259" key="8">
    <source>
        <dbReference type="Pfam" id="PF01432"/>
    </source>
</evidence>
<dbReference type="InterPro" id="IPR001567">
    <property type="entry name" value="Pept_M3A_M3B_dom"/>
</dbReference>
<dbReference type="Pfam" id="PF01432">
    <property type="entry name" value="Peptidase_M3"/>
    <property type="match status" value="1"/>
</dbReference>
<keyword evidence="3 7" id="KW-0479">Metal-binding</keyword>
<proteinExistence type="inferred from homology"/>
<evidence type="ECO:0000256" key="6">
    <source>
        <dbReference type="ARBA" id="ARBA00023049"/>
    </source>
</evidence>
<dbReference type="Gene3D" id="1.10.1370.40">
    <property type="match status" value="1"/>
</dbReference>
<dbReference type="PANTHER" id="PTHR11804:SF84">
    <property type="entry name" value="SACCHAROLYSIN"/>
    <property type="match status" value="1"/>
</dbReference>
<dbReference type="Proteomes" id="UP000183915">
    <property type="component" value="Unassembled WGS sequence"/>
</dbReference>